<protein>
    <submittedName>
        <fullName evidence="1">Uncharacterized protein</fullName>
    </submittedName>
</protein>
<name>A0A2J6TDK4_9HELO</name>
<dbReference type="OrthoDB" id="3551608at2759"/>
<dbReference type="AlphaFoldDB" id="A0A2J6TDK4"/>
<gene>
    <name evidence="1" type="ORF">K444DRAFT_662290</name>
</gene>
<dbReference type="EMBL" id="KZ613786">
    <property type="protein sequence ID" value="PMD61116.1"/>
    <property type="molecule type" value="Genomic_DNA"/>
</dbReference>
<evidence type="ECO:0000313" key="2">
    <source>
        <dbReference type="Proteomes" id="UP000235371"/>
    </source>
</evidence>
<dbReference type="Proteomes" id="UP000235371">
    <property type="component" value="Unassembled WGS sequence"/>
</dbReference>
<accession>A0A2J6TDK4</accession>
<dbReference type="RefSeq" id="XP_024738020.1">
    <property type="nucleotide sequence ID" value="XM_024886689.1"/>
</dbReference>
<organism evidence="1 2">
    <name type="scientific">Hyaloscypha bicolor E</name>
    <dbReference type="NCBI Taxonomy" id="1095630"/>
    <lineage>
        <taxon>Eukaryota</taxon>
        <taxon>Fungi</taxon>
        <taxon>Dikarya</taxon>
        <taxon>Ascomycota</taxon>
        <taxon>Pezizomycotina</taxon>
        <taxon>Leotiomycetes</taxon>
        <taxon>Helotiales</taxon>
        <taxon>Hyaloscyphaceae</taxon>
        <taxon>Hyaloscypha</taxon>
        <taxon>Hyaloscypha bicolor</taxon>
    </lineage>
</organism>
<evidence type="ECO:0000313" key="1">
    <source>
        <dbReference type="EMBL" id="PMD61116.1"/>
    </source>
</evidence>
<proteinExistence type="predicted"/>
<dbReference type="InParanoid" id="A0A2J6TDK4"/>
<reference evidence="1 2" key="1">
    <citation type="submission" date="2016-04" db="EMBL/GenBank/DDBJ databases">
        <title>A degradative enzymes factory behind the ericoid mycorrhizal symbiosis.</title>
        <authorList>
            <consortium name="DOE Joint Genome Institute"/>
            <person name="Martino E."/>
            <person name="Morin E."/>
            <person name="Grelet G."/>
            <person name="Kuo A."/>
            <person name="Kohler A."/>
            <person name="Daghino S."/>
            <person name="Barry K."/>
            <person name="Choi C."/>
            <person name="Cichocki N."/>
            <person name="Clum A."/>
            <person name="Copeland A."/>
            <person name="Hainaut M."/>
            <person name="Haridas S."/>
            <person name="Labutti K."/>
            <person name="Lindquist E."/>
            <person name="Lipzen A."/>
            <person name="Khouja H.-R."/>
            <person name="Murat C."/>
            <person name="Ohm R."/>
            <person name="Olson A."/>
            <person name="Spatafora J."/>
            <person name="Veneault-Fourrey C."/>
            <person name="Henrissat B."/>
            <person name="Grigoriev I."/>
            <person name="Martin F."/>
            <person name="Perotto S."/>
        </authorList>
    </citation>
    <scope>NUCLEOTIDE SEQUENCE [LARGE SCALE GENOMIC DNA]</scope>
    <source>
        <strain evidence="1 2">E</strain>
    </source>
</reference>
<keyword evidence="2" id="KW-1185">Reference proteome</keyword>
<dbReference type="GeneID" id="36594766"/>
<sequence length="170" mass="19309">MFPGTNLPSLPCFTPLPSFSTNFLAKPPGSNKREVCHLDNSNTVLVYNIAADRLFFYTQTELDLIRLSKSVYPILVPKFSKKVDIWLPAELEDLRDAGGDGGRESMESGDWVYVHGHPGDEWIGRDAGEARCRTSQGGIREWWRGRILLPSQIRFERLMGRWAEVLVVEE</sequence>